<dbReference type="AlphaFoldDB" id="A0A9W9NAM1"/>
<dbReference type="PROSITE" id="PS50048">
    <property type="entry name" value="ZN2_CY6_FUNGAL_2"/>
    <property type="match status" value="1"/>
</dbReference>
<keyword evidence="1" id="KW-0805">Transcription regulation</keyword>
<feature type="domain" description="Zn(2)-C6 fungal-type" evidence="5">
    <location>
        <begin position="9"/>
        <end position="37"/>
    </location>
</feature>
<organism evidence="6 7">
    <name type="scientific">Penicillium cinerascens</name>
    <dbReference type="NCBI Taxonomy" id="70096"/>
    <lineage>
        <taxon>Eukaryota</taxon>
        <taxon>Fungi</taxon>
        <taxon>Dikarya</taxon>
        <taxon>Ascomycota</taxon>
        <taxon>Pezizomycotina</taxon>
        <taxon>Eurotiomycetes</taxon>
        <taxon>Eurotiomycetidae</taxon>
        <taxon>Eurotiales</taxon>
        <taxon>Aspergillaceae</taxon>
        <taxon>Penicillium</taxon>
    </lineage>
</organism>
<keyword evidence="2" id="KW-0238">DNA-binding</keyword>
<evidence type="ECO:0000256" key="3">
    <source>
        <dbReference type="ARBA" id="ARBA00023163"/>
    </source>
</evidence>
<dbReference type="PROSITE" id="PS00463">
    <property type="entry name" value="ZN2_CY6_FUNGAL_1"/>
    <property type="match status" value="1"/>
</dbReference>
<dbReference type="GO" id="GO:0003677">
    <property type="term" value="F:DNA binding"/>
    <property type="evidence" value="ECO:0007669"/>
    <property type="project" value="UniProtKB-KW"/>
</dbReference>
<comment type="caution">
    <text evidence="6">The sequence shown here is derived from an EMBL/GenBank/DDBJ whole genome shotgun (WGS) entry which is preliminary data.</text>
</comment>
<dbReference type="Gene3D" id="4.10.240.10">
    <property type="entry name" value="Zn(2)-C6 fungal-type DNA-binding domain"/>
    <property type="match status" value="1"/>
</dbReference>
<dbReference type="EMBL" id="JAPQKR010000005">
    <property type="protein sequence ID" value="KAJ5216271.1"/>
    <property type="molecule type" value="Genomic_DNA"/>
</dbReference>
<evidence type="ECO:0000256" key="4">
    <source>
        <dbReference type="ARBA" id="ARBA00023242"/>
    </source>
</evidence>
<dbReference type="GeneID" id="83177041"/>
<dbReference type="RefSeq" id="XP_058312084.1">
    <property type="nucleotide sequence ID" value="XM_058449740.1"/>
</dbReference>
<name>A0A9W9NAM1_9EURO</name>
<dbReference type="GO" id="GO:0000981">
    <property type="term" value="F:DNA-binding transcription factor activity, RNA polymerase II-specific"/>
    <property type="evidence" value="ECO:0007669"/>
    <property type="project" value="InterPro"/>
</dbReference>
<dbReference type="PANTHER" id="PTHR38791:SF5">
    <property type="entry name" value="TRANSCRIPTION FACTOR DBAG-RELATED"/>
    <property type="match status" value="1"/>
</dbReference>
<keyword evidence="3" id="KW-0804">Transcription</keyword>
<evidence type="ECO:0000313" key="6">
    <source>
        <dbReference type="EMBL" id="KAJ5216271.1"/>
    </source>
</evidence>
<dbReference type="CDD" id="cd00067">
    <property type="entry name" value="GAL4"/>
    <property type="match status" value="1"/>
</dbReference>
<reference evidence="6" key="2">
    <citation type="journal article" date="2023" name="IMA Fungus">
        <title>Comparative genomic study of the Penicillium genus elucidates a diverse pangenome and 15 lateral gene transfer events.</title>
        <authorList>
            <person name="Petersen C."/>
            <person name="Sorensen T."/>
            <person name="Nielsen M.R."/>
            <person name="Sondergaard T.E."/>
            <person name="Sorensen J.L."/>
            <person name="Fitzpatrick D.A."/>
            <person name="Frisvad J.C."/>
            <person name="Nielsen K.L."/>
        </authorList>
    </citation>
    <scope>NUCLEOTIDE SEQUENCE</scope>
    <source>
        <strain evidence="6">IBT 15544</strain>
    </source>
</reference>
<dbReference type="PANTHER" id="PTHR38791">
    <property type="entry name" value="ZN(II)2CYS6 TRANSCRIPTION FACTOR (EUROFUNG)-RELATED-RELATED"/>
    <property type="match status" value="1"/>
</dbReference>
<dbReference type="GO" id="GO:0008270">
    <property type="term" value="F:zinc ion binding"/>
    <property type="evidence" value="ECO:0007669"/>
    <property type="project" value="InterPro"/>
</dbReference>
<dbReference type="SMART" id="SM00066">
    <property type="entry name" value="GAL4"/>
    <property type="match status" value="1"/>
</dbReference>
<keyword evidence="7" id="KW-1185">Reference proteome</keyword>
<gene>
    <name evidence="6" type="ORF">N7498_002678</name>
</gene>
<reference evidence="6" key="1">
    <citation type="submission" date="2022-12" db="EMBL/GenBank/DDBJ databases">
        <authorList>
            <person name="Petersen C."/>
        </authorList>
    </citation>
    <scope>NUCLEOTIDE SEQUENCE</scope>
    <source>
        <strain evidence="6">IBT 15544</strain>
    </source>
</reference>
<dbReference type="Proteomes" id="UP001150904">
    <property type="component" value="Unassembled WGS sequence"/>
</dbReference>
<keyword evidence="4" id="KW-0539">Nucleus</keyword>
<dbReference type="InterPro" id="IPR001138">
    <property type="entry name" value="Zn2Cys6_DnaBD"/>
</dbReference>
<dbReference type="InterPro" id="IPR053175">
    <property type="entry name" value="DHMBA_Reg_Transcription_Factor"/>
</dbReference>
<dbReference type="InterPro" id="IPR036864">
    <property type="entry name" value="Zn2-C6_fun-type_DNA-bd_sf"/>
</dbReference>
<protein>
    <recommendedName>
        <fullName evidence="5">Zn(2)-C6 fungal-type domain-containing protein</fullName>
    </recommendedName>
</protein>
<dbReference type="SUPFAM" id="SSF57701">
    <property type="entry name" value="Zn2/Cys6 DNA-binding domain"/>
    <property type="match status" value="1"/>
</dbReference>
<dbReference type="OrthoDB" id="3525185at2759"/>
<evidence type="ECO:0000259" key="5">
    <source>
        <dbReference type="PROSITE" id="PS50048"/>
    </source>
</evidence>
<accession>A0A9W9NAM1</accession>
<evidence type="ECO:0000256" key="1">
    <source>
        <dbReference type="ARBA" id="ARBA00023015"/>
    </source>
</evidence>
<evidence type="ECO:0000256" key="2">
    <source>
        <dbReference type="ARBA" id="ARBA00023125"/>
    </source>
</evidence>
<evidence type="ECO:0000313" key="7">
    <source>
        <dbReference type="Proteomes" id="UP001150904"/>
    </source>
</evidence>
<sequence>MVYLGRSKGCKPCKQRRKKCDEIRPSCTTCVNTRRTCGGYGNKKAIAIQEYDSRKEVALPIRSAARDFSLPIRERRPRTGTLAKIALSKEVPLRDVDDLNLRSFLHEFCITPTGPATSYGFLREIEPRLRQLDEQSNLAKACKMVAIASQGTKLNRPAVLTSKAEKLNHELVASLAIDLQHHSAASRQDDPLVVMLLGLYEMIIANNSRNGFHNVHASGLVALLGLKNHPISVLEALHDGKSLGSLRKGFTNGEQGVLAMPNHKTLTESLQSLLIALLRIGERVKVTSTEGLIDCDEKVWLLREALELDQEFAQWDESQDRTYRPNIIGQVGQASTTSEYNVGYWPGRVDIYFDRYISGIWNIYRAARLYLSEMISSLSNGNRNSTTELKQVQEMDVLVQDVLSSIPYHLTDNLYGFLNQIDNRTPLASVGKAASGVLVMHPLHVISNLPAVDPAVRSYLKKCLVWIEENMGVGQASIFAKSSTIETEDFASSCTLTLIGMMV</sequence>
<proteinExistence type="predicted"/>